<evidence type="ECO:0008006" key="5">
    <source>
        <dbReference type="Google" id="ProtNLM"/>
    </source>
</evidence>
<dbReference type="InterPro" id="IPR052413">
    <property type="entry name" value="SUR7_domain"/>
</dbReference>
<dbReference type="PANTHER" id="PTHR28019">
    <property type="entry name" value="CELL MEMBRANE PROTEIN YLR413W-RELATED"/>
    <property type="match status" value="1"/>
</dbReference>
<keyword evidence="2" id="KW-1133">Transmembrane helix</keyword>
<evidence type="ECO:0000313" key="3">
    <source>
        <dbReference type="EMBL" id="RDL31958.1"/>
    </source>
</evidence>
<feature type="transmembrane region" description="Helical" evidence="2">
    <location>
        <begin position="218"/>
        <end position="241"/>
    </location>
</feature>
<dbReference type="PANTHER" id="PTHR28019:SF7">
    <property type="entry name" value="SUR7 PROTEIN"/>
    <property type="match status" value="1"/>
</dbReference>
<feature type="transmembrane region" description="Helical" evidence="2">
    <location>
        <begin position="188"/>
        <end position="211"/>
    </location>
</feature>
<keyword evidence="4" id="KW-1185">Reference proteome</keyword>
<comment type="caution">
    <text evidence="3">The sequence shown here is derived from an EMBL/GenBank/DDBJ whole genome shotgun (WGS) entry which is preliminary data.</text>
</comment>
<sequence>MRPLALVPLACAIVGFIVSMLCLFAGHKPGFMEDYHIITVNTSSLGHNILQDKATTTSAAPKSSPTSVGSFISGTFRNITDSVEDDINGLLNDAADKLAKKLGIKQWYSLHLMDLCDGSYTPNATAQGTNANVSSCSNQTAMYRFDITTPLNRALENGPLHINLTTLHFPTEIQDGLDSLSMALNATFVFYAIGIAAAGLVVIISLISFFAGSSILSICNIVVSVLSFFALLVASIIITVLQAKAVKLLNNHGNDVGLYAYKGGKYLILTWVATAAMAVAMMVSVGELVMGKRQRQREFSEKPQGKGYFGRRKRSDEAGLRKSGV</sequence>
<evidence type="ECO:0000313" key="4">
    <source>
        <dbReference type="Proteomes" id="UP000254866"/>
    </source>
</evidence>
<dbReference type="GO" id="GO:0031505">
    <property type="term" value="P:fungal-type cell wall organization"/>
    <property type="evidence" value="ECO:0007669"/>
    <property type="project" value="TreeGrafter"/>
</dbReference>
<dbReference type="AlphaFoldDB" id="A0A370TCI3"/>
<dbReference type="OrthoDB" id="4159154at2759"/>
<feature type="compositionally biased region" description="Basic and acidic residues" evidence="1">
    <location>
        <begin position="314"/>
        <end position="325"/>
    </location>
</feature>
<accession>A0A370TCI3</accession>
<protein>
    <recommendedName>
        <fullName evidence="5">Sur7 protein</fullName>
    </recommendedName>
</protein>
<feature type="transmembrane region" description="Helical" evidence="2">
    <location>
        <begin position="268"/>
        <end position="290"/>
    </location>
</feature>
<dbReference type="Proteomes" id="UP000254866">
    <property type="component" value="Unassembled WGS sequence"/>
</dbReference>
<proteinExistence type="predicted"/>
<gene>
    <name evidence="3" type="ORF">BP5553_09360</name>
</gene>
<dbReference type="RefSeq" id="XP_031865890.1">
    <property type="nucleotide sequence ID" value="XM_032017983.1"/>
</dbReference>
<name>A0A370TCI3_9HELO</name>
<dbReference type="GeneID" id="43602209"/>
<dbReference type="InterPro" id="IPR009571">
    <property type="entry name" value="SUR7/Rim9-like_fungi"/>
</dbReference>
<dbReference type="GO" id="GO:0005886">
    <property type="term" value="C:plasma membrane"/>
    <property type="evidence" value="ECO:0007669"/>
    <property type="project" value="InterPro"/>
</dbReference>
<organism evidence="3 4">
    <name type="scientific">Venustampulla echinocandica</name>
    <dbReference type="NCBI Taxonomy" id="2656787"/>
    <lineage>
        <taxon>Eukaryota</taxon>
        <taxon>Fungi</taxon>
        <taxon>Dikarya</taxon>
        <taxon>Ascomycota</taxon>
        <taxon>Pezizomycotina</taxon>
        <taxon>Leotiomycetes</taxon>
        <taxon>Helotiales</taxon>
        <taxon>Pleuroascaceae</taxon>
        <taxon>Venustampulla</taxon>
    </lineage>
</organism>
<reference evidence="3 4" key="1">
    <citation type="journal article" date="2018" name="IMA Fungus">
        <title>IMA Genome-F 9: Draft genome sequence of Annulohypoxylon stygium, Aspergillus mulundensis, Berkeleyomyces basicola (syn. Thielaviopsis basicola), Ceratocystis smalleyi, two Cercospora beticola strains, Coleophoma cylindrospora, Fusarium fracticaudum, Phialophora cf. hyalina, and Morchella septimelata.</title>
        <authorList>
            <person name="Wingfield B.D."/>
            <person name="Bills G.F."/>
            <person name="Dong Y."/>
            <person name="Huang W."/>
            <person name="Nel W.J."/>
            <person name="Swalarsk-Parry B.S."/>
            <person name="Vaghefi N."/>
            <person name="Wilken P.M."/>
            <person name="An Z."/>
            <person name="de Beer Z.W."/>
            <person name="De Vos L."/>
            <person name="Chen L."/>
            <person name="Duong T.A."/>
            <person name="Gao Y."/>
            <person name="Hammerbacher A."/>
            <person name="Kikkert J.R."/>
            <person name="Li Y."/>
            <person name="Li H."/>
            <person name="Li K."/>
            <person name="Li Q."/>
            <person name="Liu X."/>
            <person name="Ma X."/>
            <person name="Naidoo K."/>
            <person name="Pethybridge S.J."/>
            <person name="Sun J."/>
            <person name="Steenkamp E.T."/>
            <person name="van der Nest M.A."/>
            <person name="van Wyk S."/>
            <person name="Wingfield M.J."/>
            <person name="Xiong C."/>
            <person name="Yue Q."/>
            <person name="Zhang X."/>
        </authorList>
    </citation>
    <scope>NUCLEOTIDE SEQUENCE [LARGE SCALE GENOMIC DNA]</scope>
    <source>
        <strain evidence="3 4">BP 5553</strain>
    </source>
</reference>
<feature type="region of interest" description="Disordered" evidence="1">
    <location>
        <begin position="297"/>
        <end position="325"/>
    </location>
</feature>
<evidence type="ECO:0000256" key="1">
    <source>
        <dbReference type="SAM" id="MobiDB-lite"/>
    </source>
</evidence>
<dbReference type="GO" id="GO:0051285">
    <property type="term" value="C:cell cortex of cell tip"/>
    <property type="evidence" value="ECO:0007669"/>
    <property type="project" value="TreeGrafter"/>
</dbReference>
<keyword evidence="2" id="KW-0472">Membrane</keyword>
<dbReference type="Pfam" id="PF06687">
    <property type="entry name" value="SUR7"/>
    <property type="match status" value="1"/>
</dbReference>
<evidence type="ECO:0000256" key="2">
    <source>
        <dbReference type="SAM" id="Phobius"/>
    </source>
</evidence>
<keyword evidence="2" id="KW-0812">Transmembrane</keyword>
<dbReference type="EMBL" id="NPIC01000011">
    <property type="protein sequence ID" value="RDL31958.1"/>
    <property type="molecule type" value="Genomic_DNA"/>
</dbReference>